<evidence type="ECO:0000256" key="1">
    <source>
        <dbReference type="SAM" id="MobiDB-lite"/>
    </source>
</evidence>
<dbReference type="Pfam" id="PF10104">
    <property type="entry name" value="Brr6_like_C_C"/>
    <property type="match status" value="1"/>
</dbReference>
<dbReference type="InterPro" id="IPR040202">
    <property type="entry name" value="Brl1/Brr6"/>
</dbReference>
<feature type="transmembrane region" description="Helical" evidence="2">
    <location>
        <begin position="434"/>
        <end position="452"/>
    </location>
</feature>
<organism evidence="4 5">
    <name type="scientific">Hanseniaspora uvarum</name>
    <name type="common">Yeast</name>
    <name type="synonym">Kloeckera apiculata</name>
    <dbReference type="NCBI Taxonomy" id="29833"/>
    <lineage>
        <taxon>Eukaryota</taxon>
        <taxon>Fungi</taxon>
        <taxon>Dikarya</taxon>
        <taxon>Ascomycota</taxon>
        <taxon>Saccharomycotina</taxon>
        <taxon>Saccharomycetes</taxon>
        <taxon>Saccharomycodales</taxon>
        <taxon>Saccharomycodaceae</taxon>
        <taxon>Hanseniaspora</taxon>
    </lineage>
</organism>
<dbReference type="OrthoDB" id="3972387at2759"/>
<feature type="compositionally biased region" description="Basic and acidic residues" evidence="1">
    <location>
        <begin position="239"/>
        <end position="269"/>
    </location>
</feature>
<proteinExistence type="predicted"/>
<gene>
    <name evidence="4" type="ORF">AWRI3580_g1033</name>
</gene>
<keyword evidence="2" id="KW-0472">Membrane</keyword>
<dbReference type="AlphaFoldDB" id="A0A1E5RYA7"/>
<dbReference type="PANTHER" id="PTHR28136:SF1">
    <property type="entry name" value="NUCLEUS EXPORT PROTEIN BRL1"/>
    <property type="match status" value="1"/>
</dbReference>
<evidence type="ECO:0000313" key="5">
    <source>
        <dbReference type="Proteomes" id="UP000095358"/>
    </source>
</evidence>
<evidence type="ECO:0000259" key="3">
    <source>
        <dbReference type="SMART" id="SM01042"/>
    </source>
</evidence>
<feature type="transmembrane region" description="Helical" evidence="2">
    <location>
        <begin position="321"/>
        <end position="342"/>
    </location>
</feature>
<protein>
    <submittedName>
        <fullName evidence="4">Nucleus export protein BRL1</fullName>
    </submittedName>
</protein>
<name>A0A1E5RYA7_HANUV</name>
<feature type="domain" description="Brl1/Brr6" evidence="3">
    <location>
        <begin position="318"/>
        <end position="451"/>
    </location>
</feature>
<dbReference type="Proteomes" id="UP000095358">
    <property type="component" value="Unassembled WGS sequence"/>
</dbReference>
<dbReference type="PANTHER" id="PTHR28136">
    <property type="entry name" value="NUCLEUS EXPORT PROTEIN BRR6"/>
    <property type="match status" value="1"/>
</dbReference>
<evidence type="ECO:0000313" key="4">
    <source>
        <dbReference type="EMBL" id="OEJ91990.1"/>
    </source>
</evidence>
<feature type="transmembrane region" description="Helical" evidence="2">
    <location>
        <begin position="408"/>
        <end position="428"/>
    </location>
</feature>
<dbReference type="GO" id="GO:0055088">
    <property type="term" value="P:lipid homeostasis"/>
    <property type="evidence" value="ECO:0007669"/>
    <property type="project" value="InterPro"/>
</dbReference>
<accession>A0A1E5RYA7</accession>
<dbReference type="VEuPathDB" id="FungiDB:AWRI3580_g1033"/>
<sequence>MNTKTSPSIFLVIKPMNDDSLVPISLVEHGHTFERKKINPNEWKQRTNSNDLKEDFQDILELRNSFKHPENINELIKENLQNKSFKDTKKLLNSITNTSPSALQPDYKKNVFLNLNTRNAEPNIENIYEPQELIRNTHKVTEKIKLLNLFDDVEIDHMDIIENDSESDDVEMEDLVNEDILDHENKHSNSNSDIELLDSDCNKNNISMKTVLKSIVNPTELGIQYAQSVLENEEQEQENPNKEQQKQESSFKEENTTNMETETKQTDNGKHITINNHYYNYFNVNQPVNSENLEHKQQKLPNPWSSESTPMQKQVYNITTYFQLALNGSIYFLTILIVTIFIKTITHDLSNLFYQQKQDQLNQISKCTEMYEINKCYLGIPKMSEVCSSWQRCMMDNPDKKVVNKTRIYVNLLTSILSEFLSTIGFLNSISLCMLMYSAYFVLNLFFGYIRGKSYGKEQAKSRIQKSPDVIEMPKEDLTGDYKKQPLVLTY</sequence>
<comment type="caution">
    <text evidence="4">The sequence shown here is derived from an EMBL/GenBank/DDBJ whole genome shotgun (WGS) entry which is preliminary data.</text>
</comment>
<dbReference type="InterPro" id="IPR018767">
    <property type="entry name" value="Brl1/Brr6_dom"/>
</dbReference>
<dbReference type="GO" id="GO:0031965">
    <property type="term" value="C:nuclear membrane"/>
    <property type="evidence" value="ECO:0007669"/>
    <property type="project" value="InterPro"/>
</dbReference>
<feature type="region of interest" description="Disordered" evidence="1">
    <location>
        <begin position="231"/>
        <end position="269"/>
    </location>
</feature>
<reference evidence="5" key="1">
    <citation type="journal article" date="2016" name="Genome Announc.">
        <title>Genome sequences of three species of Hanseniaspora isolated from spontaneous wine fermentations.</title>
        <authorList>
            <person name="Sternes P.R."/>
            <person name="Lee D."/>
            <person name="Kutyna D.R."/>
            <person name="Borneman A.R."/>
        </authorList>
    </citation>
    <scope>NUCLEOTIDE SEQUENCE [LARGE SCALE GENOMIC DNA]</scope>
    <source>
        <strain evidence="5">AWRI3580</strain>
    </source>
</reference>
<dbReference type="SMART" id="SM01042">
    <property type="entry name" value="Brr6_like_C_C"/>
    <property type="match status" value="1"/>
</dbReference>
<keyword evidence="2" id="KW-1133">Transmembrane helix</keyword>
<dbReference type="GO" id="GO:0006998">
    <property type="term" value="P:nuclear envelope organization"/>
    <property type="evidence" value="ECO:0007669"/>
    <property type="project" value="InterPro"/>
</dbReference>
<keyword evidence="2" id="KW-0812">Transmembrane</keyword>
<evidence type="ECO:0000256" key="2">
    <source>
        <dbReference type="SAM" id="Phobius"/>
    </source>
</evidence>
<dbReference type="EMBL" id="LPNN01000002">
    <property type="protein sequence ID" value="OEJ91990.1"/>
    <property type="molecule type" value="Genomic_DNA"/>
</dbReference>
<keyword evidence="5" id="KW-1185">Reference proteome</keyword>